<proteinExistence type="inferred from homology"/>
<comment type="similarity">
    <text evidence="6">Belongs to the CFAP144 family.</text>
</comment>
<evidence type="ECO:0000256" key="4">
    <source>
        <dbReference type="ARBA" id="ARBA00023212"/>
    </source>
</evidence>
<evidence type="ECO:0000256" key="1">
    <source>
        <dbReference type="ARBA" id="ARBA00004138"/>
    </source>
</evidence>
<gene>
    <name evidence="7" type="ORF">QE152_g12917</name>
</gene>
<dbReference type="InterPro" id="IPR029214">
    <property type="entry name" value="CFAP144"/>
</dbReference>
<protein>
    <submittedName>
        <fullName evidence="7">FAM183A and FAM183B related</fullName>
    </submittedName>
</protein>
<organism evidence="7 8">
    <name type="scientific">Popillia japonica</name>
    <name type="common">Japanese beetle</name>
    <dbReference type="NCBI Taxonomy" id="7064"/>
    <lineage>
        <taxon>Eukaryota</taxon>
        <taxon>Metazoa</taxon>
        <taxon>Ecdysozoa</taxon>
        <taxon>Arthropoda</taxon>
        <taxon>Hexapoda</taxon>
        <taxon>Insecta</taxon>
        <taxon>Pterygota</taxon>
        <taxon>Neoptera</taxon>
        <taxon>Endopterygota</taxon>
        <taxon>Coleoptera</taxon>
        <taxon>Polyphaga</taxon>
        <taxon>Scarabaeiformia</taxon>
        <taxon>Scarabaeidae</taxon>
        <taxon>Rutelinae</taxon>
        <taxon>Popillia</taxon>
    </lineage>
</organism>
<evidence type="ECO:0000313" key="7">
    <source>
        <dbReference type="EMBL" id="KAK9732302.1"/>
    </source>
</evidence>
<keyword evidence="4" id="KW-0206">Cytoskeleton</keyword>
<evidence type="ECO:0000313" key="8">
    <source>
        <dbReference type="Proteomes" id="UP001458880"/>
    </source>
</evidence>
<dbReference type="GO" id="GO:0005856">
    <property type="term" value="C:cytoskeleton"/>
    <property type="evidence" value="ECO:0007669"/>
    <property type="project" value="UniProtKB-SubCell"/>
</dbReference>
<accession>A0AAW1LFM8</accession>
<evidence type="ECO:0000256" key="5">
    <source>
        <dbReference type="ARBA" id="ARBA00023273"/>
    </source>
</evidence>
<keyword evidence="5" id="KW-0966">Cell projection</keyword>
<name>A0AAW1LFM8_POPJA</name>
<sequence>MRIEDELILREHCKKEEKYFHVYDNFTPNFHRSAITAKFYSKYDALDLTKVDEDRLRQIRKHRDKGPKEKYSWPATENQLYGWFSNVPLVDIDRNDPRLYFPLVQHPITKHGLLLKNDRSMTVEKFSGVPFKLQ</sequence>
<dbReference type="Proteomes" id="UP001458880">
    <property type="component" value="Unassembled WGS sequence"/>
</dbReference>
<reference evidence="7 8" key="1">
    <citation type="journal article" date="2024" name="BMC Genomics">
        <title>De novo assembly and annotation of Popillia japonica's genome with initial clues to its potential as an invasive pest.</title>
        <authorList>
            <person name="Cucini C."/>
            <person name="Boschi S."/>
            <person name="Funari R."/>
            <person name="Cardaioli E."/>
            <person name="Iannotti N."/>
            <person name="Marturano G."/>
            <person name="Paoli F."/>
            <person name="Bruttini M."/>
            <person name="Carapelli A."/>
            <person name="Frati F."/>
            <person name="Nardi F."/>
        </authorList>
    </citation>
    <scope>NUCLEOTIDE SEQUENCE [LARGE SCALE GENOMIC DNA]</scope>
    <source>
        <strain evidence="7">DMR45628</strain>
    </source>
</reference>
<comment type="subcellular location">
    <subcellularLocation>
        <location evidence="1">Cell projection</location>
        <location evidence="1">Cilium</location>
    </subcellularLocation>
    <subcellularLocation>
        <location evidence="2">Cytoplasm</location>
        <location evidence="2">Cytoskeleton</location>
    </subcellularLocation>
</comment>
<dbReference type="AlphaFoldDB" id="A0AAW1LFM8"/>
<dbReference type="PANTHER" id="PTHR33865:SF3">
    <property type="entry name" value="PROTEIN FAM183B"/>
    <property type="match status" value="1"/>
</dbReference>
<evidence type="ECO:0000256" key="6">
    <source>
        <dbReference type="ARBA" id="ARBA00034777"/>
    </source>
</evidence>
<keyword evidence="8" id="KW-1185">Reference proteome</keyword>
<dbReference type="GO" id="GO:0097546">
    <property type="term" value="C:ciliary base"/>
    <property type="evidence" value="ECO:0007669"/>
    <property type="project" value="TreeGrafter"/>
</dbReference>
<dbReference type="Pfam" id="PF14886">
    <property type="entry name" value="FAM183"/>
    <property type="match status" value="1"/>
</dbReference>
<dbReference type="EMBL" id="JASPKY010000120">
    <property type="protein sequence ID" value="KAK9732302.1"/>
    <property type="molecule type" value="Genomic_DNA"/>
</dbReference>
<dbReference type="PANTHER" id="PTHR33865">
    <property type="entry name" value="PROTEIN FAM183B"/>
    <property type="match status" value="1"/>
</dbReference>
<keyword evidence="3" id="KW-0963">Cytoplasm</keyword>
<evidence type="ECO:0000256" key="2">
    <source>
        <dbReference type="ARBA" id="ARBA00004245"/>
    </source>
</evidence>
<comment type="caution">
    <text evidence="7">The sequence shown here is derived from an EMBL/GenBank/DDBJ whole genome shotgun (WGS) entry which is preliminary data.</text>
</comment>
<evidence type="ECO:0000256" key="3">
    <source>
        <dbReference type="ARBA" id="ARBA00022490"/>
    </source>
</evidence>